<keyword evidence="1" id="KW-1188">Viral release from host cell</keyword>
<evidence type="ECO:0000313" key="5">
    <source>
        <dbReference type="Proteomes" id="UP000639859"/>
    </source>
</evidence>
<name>A0ABS0SSM9_9CAUL</name>
<dbReference type="EMBL" id="JADWOX010000001">
    <property type="protein sequence ID" value="MBI1682364.1"/>
    <property type="molecule type" value="Genomic_DNA"/>
</dbReference>
<evidence type="ECO:0000313" key="4">
    <source>
        <dbReference type="EMBL" id="MBI1682364.1"/>
    </source>
</evidence>
<feature type="domain" description="Terminase large subunit gp17-like C-terminal" evidence="3">
    <location>
        <begin position="309"/>
        <end position="457"/>
    </location>
</feature>
<dbReference type="InterPro" id="IPR027417">
    <property type="entry name" value="P-loop_NTPase"/>
</dbReference>
<sequence length="471" mass="51603">MAAAVAWAEKQLEIVPGQTILPQVGPQTAFLATPADIAIYGGGAGGGKTFGLLMEDLRHIDNPGFGSVTFRRSTVQIRNEGGLWDESAKLYPLVGGMPKEHVLSWKWPSGATSSFAHLEHDKTRFNWQGSQIPLIKFDELTHFTAVQFWYMVSRNRSMCGVRPYIRATCNPDADSWVATLIEWWIDQDTGYPIPERSGVLRWFVRVGEDLKWANSPEDLAIYTMVNEDGDTVPIPAKSLTFIPAKLTDNKALMAADPAYMASLLALPLVERERLLGGNWKIRPAAGLYFQRSWCRVVDAVPAGTVFGRGYDLAATPRTAESPDPDETSSTKIGRTPDGRYIVVDNHSDALSPAGVERLILNTASQDGLMCTISLPQDPGQAGKSQVAGLVKMLSGYTVKSSTETGDKVTRFSLFSSQAEHGNVDVLRGPWNEKWFTALEGFPTAKHDDDADSTSRAFEIVALGSSYTLENL</sequence>
<evidence type="ECO:0000259" key="3">
    <source>
        <dbReference type="Pfam" id="PF17289"/>
    </source>
</evidence>
<dbReference type="Proteomes" id="UP000639859">
    <property type="component" value="Unassembled WGS sequence"/>
</dbReference>
<evidence type="ECO:0000256" key="2">
    <source>
        <dbReference type="SAM" id="MobiDB-lite"/>
    </source>
</evidence>
<dbReference type="InterPro" id="IPR035421">
    <property type="entry name" value="Terminase_6C"/>
</dbReference>
<accession>A0ABS0SSM9</accession>
<keyword evidence="5" id="KW-1185">Reference proteome</keyword>
<dbReference type="Gene3D" id="3.40.50.300">
    <property type="entry name" value="P-loop containing nucleotide triphosphate hydrolases"/>
    <property type="match status" value="1"/>
</dbReference>
<comment type="caution">
    <text evidence="4">The sequence shown here is derived from an EMBL/GenBank/DDBJ whole genome shotgun (WGS) entry which is preliminary data.</text>
</comment>
<dbReference type="RefSeq" id="WP_198574320.1">
    <property type="nucleotide sequence ID" value="NZ_JADWOX010000001.1"/>
</dbReference>
<proteinExistence type="predicted"/>
<feature type="region of interest" description="Disordered" evidence="2">
    <location>
        <begin position="314"/>
        <end position="337"/>
    </location>
</feature>
<dbReference type="Pfam" id="PF17289">
    <property type="entry name" value="Terminase_6C"/>
    <property type="match status" value="1"/>
</dbReference>
<evidence type="ECO:0000256" key="1">
    <source>
        <dbReference type="ARBA" id="ARBA00022612"/>
    </source>
</evidence>
<dbReference type="NCBIfam" id="TIGR01630">
    <property type="entry name" value="psiM2_ORF9"/>
    <property type="match status" value="1"/>
</dbReference>
<gene>
    <name evidence="4" type="primary">terL</name>
    <name evidence="4" type="ORF">I4Q42_01635</name>
</gene>
<dbReference type="Pfam" id="PF03237">
    <property type="entry name" value="Terminase_6N"/>
    <property type="match status" value="1"/>
</dbReference>
<protein>
    <submittedName>
        <fullName evidence="4">Phage terminase large subunit</fullName>
    </submittedName>
</protein>
<organism evidence="4 5">
    <name type="scientific">Caulobacter hibisci</name>
    <dbReference type="NCBI Taxonomy" id="2035993"/>
    <lineage>
        <taxon>Bacteria</taxon>
        <taxon>Pseudomonadati</taxon>
        <taxon>Pseudomonadota</taxon>
        <taxon>Alphaproteobacteria</taxon>
        <taxon>Caulobacterales</taxon>
        <taxon>Caulobacteraceae</taxon>
        <taxon>Caulobacter</taxon>
    </lineage>
</organism>
<reference evidence="4 5" key="1">
    <citation type="submission" date="2020-11" db="EMBL/GenBank/DDBJ databases">
        <title>genome sequence of strain KACC 18849.</title>
        <authorList>
            <person name="Gao J."/>
            <person name="Zhang X."/>
        </authorList>
    </citation>
    <scope>NUCLEOTIDE SEQUENCE [LARGE SCALE GENOMIC DNA]</scope>
    <source>
        <strain evidence="4 5">KACC 18849</strain>
    </source>
</reference>
<dbReference type="InterPro" id="IPR006517">
    <property type="entry name" value="Phage_terminase_lsu-like_C"/>
</dbReference>